<feature type="non-terminal residue" evidence="1">
    <location>
        <position position="1"/>
    </location>
</feature>
<accession>A0A0F8X4B7</accession>
<evidence type="ECO:0000313" key="1">
    <source>
        <dbReference type="EMBL" id="KKK55755.1"/>
    </source>
</evidence>
<sequence length="36" mass="4136">YGLGMHLYDTERRNKGVIGGSRMLQDIREIMARKGL</sequence>
<dbReference type="EMBL" id="LAZR01065342">
    <property type="protein sequence ID" value="KKK55755.1"/>
    <property type="molecule type" value="Genomic_DNA"/>
</dbReference>
<name>A0A0F8X4B7_9ZZZZ</name>
<organism evidence="1">
    <name type="scientific">marine sediment metagenome</name>
    <dbReference type="NCBI Taxonomy" id="412755"/>
    <lineage>
        <taxon>unclassified sequences</taxon>
        <taxon>metagenomes</taxon>
        <taxon>ecological metagenomes</taxon>
    </lineage>
</organism>
<comment type="caution">
    <text evidence="1">The sequence shown here is derived from an EMBL/GenBank/DDBJ whole genome shotgun (WGS) entry which is preliminary data.</text>
</comment>
<proteinExistence type="predicted"/>
<reference evidence="1" key="1">
    <citation type="journal article" date="2015" name="Nature">
        <title>Complex archaea that bridge the gap between prokaryotes and eukaryotes.</title>
        <authorList>
            <person name="Spang A."/>
            <person name="Saw J.H."/>
            <person name="Jorgensen S.L."/>
            <person name="Zaremba-Niedzwiedzka K."/>
            <person name="Martijn J."/>
            <person name="Lind A.E."/>
            <person name="van Eijk R."/>
            <person name="Schleper C."/>
            <person name="Guy L."/>
            <person name="Ettema T.J."/>
        </authorList>
    </citation>
    <scope>NUCLEOTIDE SEQUENCE</scope>
</reference>
<protein>
    <submittedName>
        <fullName evidence="1">Uncharacterized protein</fullName>
    </submittedName>
</protein>
<gene>
    <name evidence="1" type="ORF">LCGC14_3071410</name>
</gene>
<dbReference type="AlphaFoldDB" id="A0A0F8X4B7"/>